<reference evidence="3 4" key="1">
    <citation type="submission" date="2017-07" db="EMBL/GenBank/DDBJ databases">
        <title>Sandarakinorhabdus cyanobacteriorum sp. nov., a novel bacterium isolated from cyanobacterial aggregates in a eutrophic lake.</title>
        <authorList>
            <person name="Cai H."/>
        </authorList>
    </citation>
    <scope>NUCLEOTIDE SEQUENCE [LARGE SCALE GENOMIC DNA]</scope>
    <source>
        <strain evidence="3 4">TH057</strain>
    </source>
</reference>
<dbReference type="InterPro" id="IPR040079">
    <property type="entry name" value="Glutathione_S-Trfase"/>
</dbReference>
<dbReference type="AlphaFoldDB" id="A0A255YAB5"/>
<dbReference type="InterPro" id="IPR004045">
    <property type="entry name" value="Glutathione_S-Trfase_N"/>
</dbReference>
<dbReference type="SUPFAM" id="SSF47616">
    <property type="entry name" value="GST C-terminal domain-like"/>
    <property type="match status" value="1"/>
</dbReference>
<dbReference type="InterPro" id="IPR010987">
    <property type="entry name" value="Glutathione-S-Trfase_C-like"/>
</dbReference>
<keyword evidence="3" id="KW-0808">Transferase</keyword>
<evidence type="ECO:0000259" key="2">
    <source>
        <dbReference type="PROSITE" id="PS50405"/>
    </source>
</evidence>
<accession>A0A255YAB5</accession>
<dbReference type="GO" id="GO:0005737">
    <property type="term" value="C:cytoplasm"/>
    <property type="evidence" value="ECO:0007669"/>
    <property type="project" value="TreeGrafter"/>
</dbReference>
<evidence type="ECO:0000259" key="1">
    <source>
        <dbReference type="PROSITE" id="PS50404"/>
    </source>
</evidence>
<protein>
    <submittedName>
        <fullName evidence="3">Glutathione S-transferase</fullName>
    </submittedName>
</protein>
<dbReference type="Gene3D" id="3.40.30.10">
    <property type="entry name" value="Glutaredoxin"/>
    <property type="match status" value="1"/>
</dbReference>
<evidence type="ECO:0000313" key="3">
    <source>
        <dbReference type="EMBL" id="OYQ26083.1"/>
    </source>
</evidence>
<dbReference type="SFLD" id="SFLDS00019">
    <property type="entry name" value="Glutathione_Transferase_(cytos"/>
    <property type="match status" value="1"/>
</dbReference>
<dbReference type="Pfam" id="PF13409">
    <property type="entry name" value="GST_N_2"/>
    <property type="match status" value="1"/>
</dbReference>
<dbReference type="EMBL" id="NOXT01000120">
    <property type="protein sequence ID" value="OYQ26083.1"/>
    <property type="molecule type" value="Genomic_DNA"/>
</dbReference>
<comment type="caution">
    <text evidence="3">The sequence shown here is derived from an EMBL/GenBank/DDBJ whole genome shotgun (WGS) entry which is preliminary data.</text>
</comment>
<gene>
    <name evidence="3" type="ORF">CHU93_12925</name>
</gene>
<dbReference type="InterPro" id="IPR036282">
    <property type="entry name" value="Glutathione-S-Trfase_C_sf"/>
</dbReference>
<dbReference type="Gene3D" id="1.20.1050.10">
    <property type="match status" value="1"/>
</dbReference>
<dbReference type="PANTHER" id="PTHR43968:SF6">
    <property type="entry name" value="GLUTATHIONE S-TRANSFERASE OMEGA"/>
    <property type="match status" value="1"/>
</dbReference>
<proteinExistence type="predicted"/>
<evidence type="ECO:0000313" key="4">
    <source>
        <dbReference type="Proteomes" id="UP000216991"/>
    </source>
</evidence>
<dbReference type="InterPro" id="IPR050983">
    <property type="entry name" value="GST_Omega/HSP26"/>
</dbReference>
<dbReference type="PROSITE" id="PS50405">
    <property type="entry name" value="GST_CTER"/>
    <property type="match status" value="1"/>
</dbReference>
<name>A0A255YAB5_9SPHN</name>
<dbReference type="Proteomes" id="UP000216991">
    <property type="component" value="Unassembled WGS sequence"/>
</dbReference>
<organism evidence="3 4">
    <name type="scientific">Sandarakinorhabdus cyanobacteriorum</name>
    <dbReference type="NCBI Taxonomy" id="1981098"/>
    <lineage>
        <taxon>Bacteria</taxon>
        <taxon>Pseudomonadati</taxon>
        <taxon>Pseudomonadota</taxon>
        <taxon>Alphaproteobacteria</taxon>
        <taxon>Sphingomonadales</taxon>
        <taxon>Sphingosinicellaceae</taxon>
        <taxon>Sandarakinorhabdus</taxon>
    </lineage>
</organism>
<sequence>MLIYDSIGPNPRVVRMAMAEKGLTIPTETIDIMAGHNRQGDYIKKVPAGGTPALALDSGQVVSEITVIAEYLEELHPAPAIIGTTAEERAETRKCVRIIDLGYCEPMANGFRATEGRPMFEPRFPIVSVAAGQELKAIAAKKLQWLDGLMAGDWVCGDRFTLADILLFCFVEFGAQVGQPLPDGLTWLPAWRDRVAARPSAGA</sequence>
<dbReference type="GO" id="GO:0016740">
    <property type="term" value="F:transferase activity"/>
    <property type="evidence" value="ECO:0007669"/>
    <property type="project" value="UniProtKB-KW"/>
</dbReference>
<dbReference type="InterPro" id="IPR036249">
    <property type="entry name" value="Thioredoxin-like_sf"/>
</dbReference>
<feature type="domain" description="GST C-terminal" evidence="2">
    <location>
        <begin position="85"/>
        <end position="203"/>
    </location>
</feature>
<dbReference type="SUPFAM" id="SSF52833">
    <property type="entry name" value="Thioredoxin-like"/>
    <property type="match status" value="1"/>
</dbReference>
<keyword evidence="4" id="KW-1185">Reference proteome</keyword>
<dbReference type="Pfam" id="PF00043">
    <property type="entry name" value="GST_C"/>
    <property type="match status" value="1"/>
</dbReference>
<dbReference type="PROSITE" id="PS50404">
    <property type="entry name" value="GST_NTER"/>
    <property type="match status" value="1"/>
</dbReference>
<dbReference type="InterPro" id="IPR004046">
    <property type="entry name" value="GST_C"/>
</dbReference>
<feature type="domain" description="GST N-terminal" evidence="1">
    <location>
        <begin position="1"/>
        <end position="80"/>
    </location>
</feature>
<dbReference type="PANTHER" id="PTHR43968">
    <property type="match status" value="1"/>
</dbReference>
<dbReference type="OrthoDB" id="5293590at2"/>